<feature type="transmembrane region" description="Helical" evidence="8">
    <location>
        <begin position="42"/>
        <end position="59"/>
    </location>
</feature>
<name>A0AAF3EIZ1_9BILA</name>
<keyword evidence="11" id="KW-1185">Reference proteome</keyword>
<keyword evidence="6 8" id="KW-0472">Membrane</keyword>
<feature type="transmembrane region" description="Helical" evidence="8">
    <location>
        <begin position="165"/>
        <end position="190"/>
    </location>
</feature>
<keyword evidence="2" id="KW-1003">Cell membrane</keyword>
<sequence length="661" mass="76850">MVNRLPKIPYKLLSQHDDLKNEAPKKAMEFVSNTRNDFREDIALLRAIAILAVLGYHFSPTVFPMGFVGVDIFFVISGYLIMSILEKSKDRPHRVFLSFYYRRLKRIVPLYHFVLFFIGLALVFCYTPIWAKRYFSSYFQAIFFYLNFDLLWADGNYFAEATEKLPFLHLWSLGVEMQFYLIAPIIFYISKFDAKIRLGQFILLSFAFYSLYFQYNSNKSTAFYHPLARIWQFLSGMLASQHTEEAKMYLESTRSNTFSMVFMVFVFSIFLPLFHGISTPSAQQIFVTISATGVMLFSPAGSIDWGLFRLQYIAEISYSLYLVHYPILKVSEYLVDYYIVESQVKWITFLLTIVMSALVNRFLEKPILSDHKTRIFIKSLFCFAGCLLLSLKWSSIVDQSWSEESVIAANARYAGKSYYPLYGGKFVSDAYMSPPVPPFGHYVYLNNTGKLKIAIFGNSWATQQAHMIRKFFPPNQTASLNLFSMPKRTPFMLKFLKRTRPDLVFILLRNGDYGAVTKDDGLVEIYWEGIRNISKYAKEIFIEGHHPFDCEGSEKDFLYHYIDNLQKEADLTKMNPTFNDSFYEAPINQRVKIIMERCAKCHLLDVAEAFIDHFNQRVLTYDPKTKLAFLDNQCHLTPAGLEKIENPIREAIKKALGKNFQ</sequence>
<dbReference type="PANTHER" id="PTHR23028">
    <property type="entry name" value="ACETYLTRANSFERASE"/>
    <property type="match status" value="1"/>
</dbReference>
<evidence type="ECO:0000256" key="3">
    <source>
        <dbReference type="ARBA" id="ARBA00022679"/>
    </source>
</evidence>
<feature type="transmembrane region" description="Helical" evidence="8">
    <location>
        <begin position="257"/>
        <end position="278"/>
    </location>
</feature>
<proteinExistence type="predicted"/>
<feature type="transmembrane region" description="Helical" evidence="8">
    <location>
        <begin position="65"/>
        <end position="86"/>
    </location>
</feature>
<keyword evidence="5 8" id="KW-1133">Transmembrane helix</keyword>
<organism evidence="11 12">
    <name type="scientific">Mesorhabditis belari</name>
    <dbReference type="NCBI Taxonomy" id="2138241"/>
    <lineage>
        <taxon>Eukaryota</taxon>
        <taxon>Metazoa</taxon>
        <taxon>Ecdysozoa</taxon>
        <taxon>Nematoda</taxon>
        <taxon>Chromadorea</taxon>
        <taxon>Rhabditida</taxon>
        <taxon>Rhabditina</taxon>
        <taxon>Rhabditomorpha</taxon>
        <taxon>Rhabditoidea</taxon>
        <taxon>Rhabditidae</taxon>
        <taxon>Mesorhabditinae</taxon>
        <taxon>Mesorhabditis</taxon>
    </lineage>
</organism>
<dbReference type="GO" id="GO:0005886">
    <property type="term" value="C:plasma membrane"/>
    <property type="evidence" value="ECO:0007669"/>
    <property type="project" value="UniProtKB-SubCell"/>
</dbReference>
<dbReference type="GO" id="GO:0016747">
    <property type="term" value="F:acyltransferase activity, transferring groups other than amino-acyl groups"/>
    <property type="evidence" value="ECO:0007669"/>
    <property type="project" value="InterPro"/>
</dbReference>
<evidence type="ECO:0000259" key="9">
    <source>
        <dbReference type="Pfam" id="PF01757"/>
    </source>
</evidence>
<evidence type="ECO:0000313" key="12">
    <source>
        <dbReference type="WBParaSite" id="MBELARI_LOCUS13952"/>
    </source>
</evidence>
<keyword evidence="7" id="KW-0012">Acyltransferase</keyword>
<evidence type="ECO:0000256" key="5">
    <source>
        <dbReference type="ARBA" id="ARBA00022989"/>
    </source>
</evidence>
<evidence type="ECO:0000256" key="7">
    <source>
        <dbReference type="ARBA" id="ARBA00023315"/>
    </source>
</evidence>
<dbReference type="AlphaFoldDB" id="A0AAF3EIZ1"/>
<dbReference type="SUPFAM" id="SSF52266">
    <property type="entry name" value="SGNH hydrolase"/>
    <property type="match status" value="1"/>
</dbReference>
<comment type="subcellular location">
    <subcellularLocation>
        <location evidence="1">Cell membrane</location>
        <topology evidence="1">Multi-pass membrane protein</topology>
    </subcellularLocation>
</comment>
<dbReference type="GO" id="GO:0000271">
    <property type="term" value="P:polysaccharide biosynthetic process"/>
    <property type="evidence" value="ECO:0007669"/>
    <property type="project" value="TreeGrafter"/>
</dbReference>
<dbReference type="WBParaSite" id="MBELARI_LOCUS13952">
    <property type="protein sequence ID" value="MBELARI_LOCUS13952"/>
    <property type="gene ID" value="MBELARI_LOCUS13952"/>
</dbReference>
<feature type="transmembrane region" description="Helical" evidence="8">
    <location>
        <begin position="375"/>
        <end position="393"/>
    </location>
</feature>
<feature type="transmembrane region" description="Helical" evidence="8">
    <location>
        <begin position="346"/>
        <end position="363"/>
    </location>
</feature>
<dbReference type="Pfam" id="PF01757">
    <property type="entry name" value="Acyl_transf_3"/>
    <property type="match status" value="1"/>
</dbReference>
<keyword evidence="3" id="KW-0808">Transferase</keyword>
<dbReference type="PANTHER" id="PTHR23028:SF53">
    <property type="entry name" value="ACYL_TRANSF_3 DOMAIN-CONTAINING PROTEIN"/>
    <property type="match status" value="1"/>
</dbReference>
<dbReference type="Pfam" id="PF19040">
    <property type="entry name" value="SGNH"/>
    <property type="match status" value="1"/>
</dbReference>
<feature type="domain" description="Acyltransferase 3" evidence="9">
    <location>
        <begin position="41"/>
        <end position="358"/>
    </location>
</feature>
<dbReference type="InterPro" id="IPR043968">
    <property type="entry name" value="SGNH"/>
</dbReference>
<feature type="transmembrane region" description="Helical" evidence="8">
    <location>
        <begin position="196"/>
        <end position="215"/>
    </location>
</feature>
<evidence type="ECO:0000256" key="1">
    <source>
        <dbReference type="ARBA" id="ARBA00004651"/>
    </source>
</evidence>
<dbReference type="Proteomes" id="UP000887575">
    <property type="component" value="Unassembled WGS sequence"/>
</dbReference>
<evidence type="ECO:0000256" key="2">
    <source>
        <dbReference type="ARBA" id="ARBA00022475"/>
    </source>
</evidence>
<evidence type="ECO:0000256" key="4">
    <source>
        <dbReference type="ARBA" id="ARBA00022692"/>
    </source>
</evidence>
<evidence type="ECO:0000259" key="10">
    <source>
        <dbReference type="Pfam" id="PF19040"/>
    </source>
</evidence>
<dbReference type="InterPro" id="IPR036514">
    <property type="entry name" value="SGNH_hydro_sf"/>
</dbReference>
<evidence type="ECO:0000313" key="11">
    <source>
        <dbReference type="Proteomes" id="UP000887575"/>
    </source>
</evidence>
<feature type="transmembrane region" description="Helical" evidence="8">
    <location>
        <begin position="107"/>
        <end position="129"/>
    </location>
</feature>
<evidence type="ECO:0000256" key="8">
    <source>
        <dbReference type="SAM" id="Phobius"/>
    </source>
</evidence>
<evidence type="ECO:0000256" key="6">
    <source>
        <dbReference type="ARBA" id="ARBA00023136"/>
    </source>
</evidence>
<evidence type="ECO:0008006" key="13">
    <source>
        <dbReference type="Google" id="ProtNLM"/>
    </source>
</evidence>
<reference evidence="12" key="1">
    <citation type="submission" date="2024-02" db="UniProtKB">
        <authorList>
            <consortium name="WormBaseParasite"/>
        </authorList>
    </citation>
    <scope>IDENTIFICATION</scope>
</reference>
<dbReference type="Gene3D" id="3.40.50.1110">
    <property type="entry name" value="SGNH hydrolase"/>
    <property type="match status" value="1"/>
</dbReference>
<accession>A0AAF3EIZ1</accession>
<feature type="domain" description="SGNH" evidence="10">
    <location>
        <begin position="450"/>
        <end position="647"/>
    </location>
</feature>
<feature type="transmembrane region" description="Helical" evidence="8">
    <location>
        <begin position="284"/>
        <end position="308"/>
    </location>
</feature>
<dbReference type="InterPro" id="IPR050879">
    <property type="entry name" value="Acyltransferase_3"/>
</dbReference>
<dbReference type="InterPro" id="IPR002656">
    <property type="entry name" value="Acyl_transf_3_dom"/>
</dbReference>
<protein>
    <recommendedName>
        <fullName evidence="13">Acyltransferase</fullName>
    </recommendedName>
</protein>
<keyword evidence="4 8" id="KW-0812">Transmembrane</keyword>